<proteinExistence type="predicted"/>
<dbReference type="AlphaFoldDB" id="A0A0F9IMI2"/>
<dbReference type="EMBL" id="LAZR01020571">
    <property type="protein sequence ID" value="KKL88417.1"/>
    <property type="molecule type" value="Genomic_DNA"/>
</dbReference>
<organism evidence="2">
    <name type="scientific">marine sediment metagenome</name>
    <dbReference type="NCBI Taxonomy" id="412755"/>
    <lineage>
        <taxon>unclassified sequences</taxon>
        <taxon>metagenomes</taxon>
        <taxon>ecological metagenomes</taxon>
    </lineage>
</organism>
<protein>
    <submittedName>
        <fullName evidence="2">Uncharacterized protein</fullName>
    </submittedName>
</protein>
<gene>
    <name evidence="2" type="ORF">LCGC14_1924910</name>
</gene>
<comment type="caution">
    <text evidence="2">The sequence shown here is derived from an EMBL/GenBank/DDBJ whole genome shotgun (WGS) entry which is preliminary data.</text>
</comment>
<sequence>MCDKDDRDNEDYDEDWDPDDPLEQIPWEYLGGS</sequence>
<evidence type="ECO:0000256" key="1">
    <source>
        <dbReference type="SAM" id="MobiDB-lite"/>
    </source>
</evidence>
<feature type="compositionally biased region" description="Acidic residues" evidence="1">
    <location>
        <begin position="8"/>
        <end position="22"/>
    </location>
</feature>
<name>A0A0F9IMI2_9ZZZZ</name>
<reference evidence="2" key="1">
    <citation type="journal article" date="2015" name="Nature">
        <title>Complex archaea that bridge the gap between prokaryotes and eukaryotes.</title>
        <authorList>
            <person name="Spang A."/>
            <person name="Saw J.H."/>
            <person name="Jorgensen S.L."/>
            <person name="Zaremba-Niedzwiedzka K."/>
            <person name="Martijn J."/>
            <person name="Lind A.E."/>
            <person name="van Eijk R."/>
            <person name="Schleper C."/>
            <person name="Guy L."/>
            <person name="Ettema T.J."/>
        </authorList>
    </citation>
    <scope>NUCLEOTIDE SEQUENCE</scope>
</reference>
<accession>A0A0F9IMI2</accession>
<feature type="region of interest" description="Disordered" evidence="1">
    <location>
        <begin position="1"/>
        <end position="33"/>
    </location>
</feature>
<evidence type="ECO:0000313" key="2">
    <source>
        <dbReference type="EMBL" id="KKL88417.1"/>
    </source>
</evidence>